<protein>
    <recommendedName>
        <fullName evidence="8">Tyrosine-protein phosphatase non-receptor type 6</fullName>
    </recommendedName>
</protein>
<feature type="domain" description="Rhodanese" evidence="5">
    <location>
        <begin position="661"/>
        <end position="775"/>
    </location>
</feature>
<gene>
    <name evidence="6" type="ORF">PT974_10602</name>
</gene>
<evidence type="ECO:0000259" key="5">
    <source>
        <dbReference type="PROSITE" id="PS50206"/>
    </source>
</evidence>
<dbReference type="Gene3D" id="1.10.10.60">
    <property type="entry name" value="Homeodomain-like"/>
    <property type="match status" value="1"/>
</dbReference>
<keyword evidence="1 2" id="KW-0371">Homeobox</keyword>
<evidence type="ECO:0000256" key="2">
    <source>
        <dbReference type="RuleBase" id="RU000682"/>
    </source>
</evidence>
<evidence type="ECO:0000313" key="6">
    <source>
        <dbReference type="EMBL" id="KAK5989104.1"/>
    </source>
</evidence>
<keyword evidence="1 2" id="KW-0238">DNA-binding</keyword>
<comment type="caution">
    <text evidence="6">The sequence shown here is derived from an EMBL/GenBank/DDBJ whole genome shotgun (WGS) entry which is preliminary data.</text>
</comment>
<keyword evidence="1 2" id="KW-0539">Nucleus</keyword>
<dbReference type="Pfam" id="PF00046">
    <property type="entry name" value="Homeodomain"/>
    <property type="match status" value="1"/>
</dbReference>
<feature type="region of interest" description="Disordered" evidence="3">
    <location>
        <begin position="939"/>
        <end position="975"/>
    </location>
</feature>
<dbReference type="Gene3D" id="3.40.250.10">
    <property type="entry name" value="Rhodanese-like domain"/>
    <property type="match status" value="1"/>
</dbReference>
<keyword evidence="7" id="KW-1185">Reference proteome</keyword>
<feature type="domain" description="Homeobox" evidence="4">
    <location>
        <begin position="574"/>
        <end position="626"/>
    </location>
</feature>
<dbReference type="Proteomes" id="UP001338125">
    <property type="component" value="Unassembled WGS sequence"/>
</dbReference>
<evidence type="ECO:0000313" key="7">
    <source>
        <dbReference type="Proteomes" id="UP001338125"/>
    </source>
</evidence>
<comment type="subcellular location">
    <subcellularLocation>
        <location evidence="1 2">Nucleus</location>
    </subcellularLocation>
</comment>
<dbReference type="InterPro" id="IPR001763">
    <property type="entry name" value="Rhodanese-like_dom"/>
</dbReference>
<feature type="DNA-binding region" description="Homeobox" evidence="1">
    <location>
        <begin position="576"/>
        <end position="627"/>
    </location>
</feature>
<evidence type="ECO:0008006" key="8">
    <source>
        <dbReference type="Google" id="ProtNLM"/>
    </source>
</evidence>
<evidence type="ECO:0000259" key="4">
    <source>
        <dbReference type="PROSITE" id="PS50071"/>
    </source>
</evidence>
<dbReference type="PROSITE" id="PS50071">
    <property type="entry name" value="HOMEOBOX_2"/>
    <property type="match status" value="1"/>
</dbReference>
<dbReference type="SUPFAM" id="SSF52821">
    <property type="entry name" value="Rhodanese/Cell cycle control phosphatase"/>
    <property type="match status" value="1"/>
</dbReference>
<reference evidence="6 7" key="1">
    <citation type="submission" date="2024-01" db="EMBL/GenBank/DDBJ databases">
        <title>Complete genome of Cladobotryum mycophilum ATHUM6906.</title>
        <authorList>
            <person name="Christinaki A.C."/>
            <person name="Myridakis A.I."/>
            <person name="Kouvelis V.N."/>
        </authorList>
    </citation>
    <scope>NUCLEOTIDE SEQUENCE [LARGE SCALE GENOMIC DNA]</scope>
    <source>
        <strain evidence="6 7">ATHUM6906</strain>
    </source>
</reference>
<dbReference type="Pfam" id="PF00581">
    <property type="entry name" value="Rhodanese"/>
    <property type="match status" value="1"/>
</dbReference>
<feature type="region of interest" description="Disordered" evidence="3">
    <location>
        <begin position="1"/>
        <end position="29"/>
    </location>
</feature>
<dbReference type="PROSITE" id="PS50206">
    <property type="entry name" value="RHODANESE_3"/>
    <property type="match status" value="1"/>
</dbReference>
<name>A0ABR0SAU5_9HYPO</name>
<sequence>MANQQPYVTIRSRRPGDANGSINGGPPPVMNGDMYSRSATHDISRTAFHVKHIGQFAQRLEDSAARAFPNRGRSSQRYKNVQALLLHWGCDDLFVLPELEDLEKCLRDDYAFGTDIFAIPSENSHLELMMRIGQLIKDHESQDTLYIVYYGGHARIDESRQSTWCATREIDSPWLQWSAIQTLLERSKSDVLILLDCCAGAASATFPTGNSITETISASSWDAIAPDPGRYSFTNALIEVLQEWRLRVFSAAMLHAEVLARLKHPRPVTINGKHFEARSTPVHFMMTSNHKAPSIEISRAIPVEKRSLSVPTNSDVGPSIGRAASPAAPGDALIGGPVSNEPTEDTPHVMISLALEDDQRLDINAWEQWLNAFPAMAKYVKIQGVFKSHSTMMLVSMPVMIWDLLPEDPATSFVAFIRSNNIAAQKHQAPPATVAIPAHNPRSETTAPDTASAMSGVSGTTFAGTENSGLSIQLGGPFEYTSHVAGSVRPMKHPVVLNLSSTPGHLPYLPSAPTSGSQTPHMRPMSSTFSVNTLPQYSSTPSTSAPLISRHMILNQQQSSRRTTFGPNVPQPKSFSAHVERRLEEYYHHQPLPNDAESAIIASNLGIEPWHLEVWYHHRRERDLVASQLTTMNANDLTHDDENRPLMILPTDLSHLLDISLPGQTLLLDTRPAIEYQKSHIRGAINLRAPQSFITAASPEMIERSFADEQSRDVFSRWKHSTYIVFYADELEHAWQCPSAAPVLHKLCDNSWTGRGFVLKGQYREFSASFNKYIVQADKSSETGFDAEVEEQNDDPQISVTASESQERYAKWLSHVEAEERVRAKIASPTPTSEGMERVEIHEKDLESEFKTRCGDLYRKAQDIHLRRESSEQDNFGVKAQMVEYLDRGLSKMRGHQTPSEPLPYSSKLVNEGYFDKAPPEHDEADEYVEVSKAGDSAGVVRSGLSTPTDRGVPGEEVVRRGRGSSLLNKVFRRS</sequence>
<accession>A0ABR0SAU5</accession>
<organism evidence="6 7">
    <name type="scientific">Cladobotryum mycophilum</name>
    <dbReference type="NCBI Taxonomy" id="491253"/>
    <lineage>
        <taxon>Eukaryota</taxon>
        <taxon>Fungi</taxon>
        <taxon>Dikarya</taxon>
        <taxon>Ascomycota</taxon>
        <taxon>Pezizomycotina</taxon>
        <taxon>Sordariomycetes</taxon>
        <taxon>Hypocreomycetidae</taxon>
        <taxon>Hypocreales</taxon>
        <taxon>Hypocreaceae</taxon>
        <taxon>Cladobotryum</taxon>
    </lineage>
</organism>
<evidence type="ECO:0000256" key="3">
    <source>
        <dbReference type="SAM" id="MobiDB-lite"/>
    </source>
</evidence>
<dbReference type="InterPro" id="IPR009057">
    <property type="entry name" value="Homeodomain-like_sf"/>
</dbReference>
<dbReference type="EMBL" id="JAVFKD010000015">
    <property type="protein sequence ID" value="KAK5989104.1"/>
    <property type="molecule type" value="Genomic_DNA"/>
</dbReference>
<proteinExistence type="predicted"/>
<feature type="region of interest" description="Disordered" evidence="3">
    <location>
        <begin position="429"/>
        <end position="460"/>
    </location>
</feature>
<evidence type="ECO:0000256" key="1">
    <source>
        <dbReference type="PROSITE-ProRule" id="PRU00108"/>
    </source>
</evidence>
<dbReference type="SUPFAM" id="SSF46689">
    <property type="entry name" value="Homeodomain-like"/>
    <property type="match status" value="1"/>
</dbReference>
<feature type="compositionally biased region" description="Polar residues" evidence="3">
    <location>
        <begin position="443"/>
        <end position="460"/>
    </location>
</feature>
<dbReference type="InterPro" id="IPR036873">
    <property type="entry name" value="Rhodanese-like_dom_sf"/>
</dbReference>
<dbReference type="InterPro" id="IPR001356">
    <property type="entry name" value="HD"/>
</dbReference>